<gene>
    <name evidence="1" type="ORF">NT26_4113</name>
</gene>
<name>L0NL88_9HYPH</name>
<evidence type="ECO:0000313" key="2">
    <source>
        <dbReference type="Proteomes" id="UP000010792"/>
    </source>
</evidence>
<dbReference type="EMBL" id="FO082820">
    <property type="protein sequence ID" value="CCF21835.1"/>
    <property type="molecule type" value="Genomic_DNA"/>
</dbReference>
<protein>
    <submittedName>
        <fullName evidence="1">Uncharacterized protein</fullName>
    </submittedName>
</protein>
<reference evidence="1 2" key="1">
    <citation type="journal article" date="2013" name="Genome Biol. Evol.">
        <title>Life in an arsenic-containing gold mine: genome and physiology of the autotrophic arsenite-oxidizing bacterium rhizobium sp. NT-26.</title>
        <authorList>
            <person name="Andres J."/>
            <person name="Arsene-Ploetze F."/>
            <person name="Barbe V."/>
            <person name="Brochier-Armanet C."/>
            <person name="Cleiss-Arnold J."/>
            <person name="Coppee J.Y."/>
            <person name="Dillies M.A."/>
            <person name="Geist"/>
            <person name="L"/>
            <person name="Joublin A."/>
            <person name="Koechler S."/>
            <person name="Lassalle F."/>
            <person name="Marchal M."/>
            <person name="Medigue C."/>
            <person name="Muller D."/>
            <person name="Nesme X."/>
            <person name="Plewniak F."/>
            <person name="Proux C."/>
            <person name="Ramirez-Bahena M.H."/>
            <person name="Schenowitz C."/>
            <person name="Sismeiro O."/>
            <person name="Vallenet D."/>
            <person name="Santini J.M."/>
            <person name="Bertin P.N."/>
        </authorList>
    </citation>
    <scope>NUCLEOTIDE SEQUENCE [LARGE SCALE GENOMIC DNA]</scope>
    <source>
        <strain evidence="1 2">NT-26</strain>
    </source>
</reference>
<sequence length="38" mass="4563">MQRQHVARNNTAEINHTNTVKRAFATRVEIYWLELLTH</sequence>
<dbReference type="AlphaFoldDB" id="L0NL88"/>
<dbReference type="Proteomes" id="UP000010792">
    <property type="component" value="Chromosome"/>
</dbReference>
<proteinExistence type="predicted"/>
<keyword evidence="2" id="KW-1185">Reference proteome</keyword>
<evidence type="ECO:0000313" key="1">
    <source>
        <dbReference type="EMBL" id="CCF21835.1"/>
    </source>
</evidence>
<accession>L0NL88</accession>
<dbReference type="KEGG" id="rht:NT26_4113"/>
<organism evidence="1 2">
    <name type="scientific">Pseudorhizobium banfieldiae</name>
    <dbReference type="NCBI Taxonomy" id="1125847"/>
    <lineage>
        <taxon>Bacteria</taxon>
        <taxon>Pseudomonadati</taxon>
        <taxon>Pseudomonadota</taxon>
        <taxon>Alphaproteobacteria</taxon>
        <taxon>Hyphomicrobiales</taxon>
        <taxon>Rhizobiaceae</taxon>
        <taxon>Rhizobium/Agrobacterium group</taxon>
        <taxon>Pseudorhizobium</taxon>
    </lineage>
</organism>